<organism evidence="1 2">
    <name type="scientific">Triparma retinervis</name>
    <dbReference type="NCBI Taxonomy" id="2557542"/>
    <lineage>
        <taxon>Eukaryota</taxon>
        <taxon>Sar</taxon>
        <taxon>Stramenopiles</taxon>
        <taxon>Ochrophyta</taxon>
        <taxon>Bolidophyceae</taxon>
        <taxon>Parmales</taxon>
        <taxon>Triparmaceae</taxon>
        <taxon>Triparma</taxon>
    </lineage>
</organism>
<dbReference type="AlphaFoldDB" id="A0A9W7A5Y9"/>
<reference evidence="1" key="1">
    <citation type="submission" date="2022-07" db="EMBL/GenBank/DDBJ databases">
        <title>Genome analysis of Parmales, a sister group of diatoms, reveals the evolutionary specialization of diatoms from phago-mixotrophs to photoautotrophs.</title>
        <authorList>
            <person name="Ban H."/>
            <person name="Sato S."/>
            <person name="Yoshikawa S."/>
            <person name="Kazumasa Y."/>
            <person name="Nakamura Y."/>
            <person name="Ichinomiya M."/>
            <person name="Saitoh K."/>
            <person name="Sato N."/>
            <person name="Blanc-Mathieu R."/>
            <person name="Endo H."/>
            <person name="Kuwata A."/>
            <person name="Ogata H."/>
        </authorList>
    </citation>
    <scope>NUCLEOTIDE SEQUENCE</scope>
</reference>
<sequence>MNVGRESGTWMPSDWGASGTRLAVPLVVDFKAEPYTGEVDRLIGRKAMKVVPVESEAIYMTEGGERKVKVGGGGWTIEPPAAGGPAVIRFWLEFGAGAAKRDVEIPTGQVFFSAAGWMDEEVATGEKARKELLGLLEGTIGEEFKQASDDYGRAGLFEKILKLPRLVKATIARDNAVAKMFEIDKSMPKKNDIGLKPGKFPLVESRFRMAEGGLCVKRNGKMGGSEEYHILGTWGCSPVKVISDTM</sequence>
<comment type="caution">
    <text evidence="1">The sequence shown here is derived from an EMBL/GenBank/DDBJ whole genome shotgun (WGS) entry which is preliminary data.</text>
</comment>
<proteinExistence type="predicted"/>
<keyword evidence="2" id="KW-1185">Reference proteome</keyword>
<dbReference type="EMBL" id="BRXZ01005282">
    <property type="protein sequence ID" value="GMH63263.1"/>
    <property type="molecule type" value="Genomic_DNA"/>
</dbReference>
<protein>
    <submittedName>
        <fullName evidence="1">Uncharacterized protein</fullName>
    </submittedName>
</protein>
<accession>A0A9W7A5Y9</accession>
<name>A0A9W7A5Y9_9STRA</name>
<evidence type="ECO:0000313" key="1">
    <source>
        <dbReference type="EMBL" id="GMH63263.1"/>
    </source>
</evidence>
<evidence type="ECO:0000313" key="2">
    <source>
        <dbReference type="Proteomes" id="UP001165082"/>
    </source>
</evidence>
<dbReference type="Proteomes" id="UP001165082">
    <property type="component" value="Unassembled WGS sequence"/>
</dbReference>
<gene>
    <name evidence="1" type="ORF">TrRE_jg3403</name>
</gene>
<dbReference type="OrthoDB" id="193230at2759"/>